<dbReference type="RefSeq" id="XP_008653347.1">
    <property type="nucleotide sequence ID" value="XM_008655125.4"/>
</dbReference>
<dbReference type="OrthoDB" id="667051at2759"/>
<evidence type="ECO:0000313" key="3">
    <source>
        <dbReference type="Proteomes" id="UP000007305"/>
    </source>
</evidence>
<reference evidence="3" key="1">
    <citation type="submission" date="2015-12" db="EMBL/GenBank/DDBJ databases">
        <title>Update maize B73 reference genome by single molecule sequencing technologies.</title>
        <authorList>
            <consortium name="Maize Genome Sequencing Project"/>
            <person name="Ware D."/>
        </authorList>
    </citation>
    <scope>NUCLEOTIDE SEQUENCE [LARGE SCALE GENOMIC DNA]</scope>
    <source>
        <strain evidence="3">cv. B73</strain>
    </source>
</reference>
<evidence type="ECO:0007829" key="4">
    <source>
        <dbReference type="PeptideAtlas" id="A0A804QGU4"/>
    </source>
</evidence>
<protein>
    <submittedName>
        <fullName evidence="2">Uncharacterized protein</fullName>
    </submittedName>
</protein>
<feature type="region of interest" description="Disordered" evidence="1">
    <location>
        <begin position="247"/>
        <end position="307"/>
    </location>
</feature>
<name>A0A804QGU4_MAIZE</name>
<reference evidence="2" key="2">
    <citation type="submission" date="2019-07" db="EMBL/GenBank/DDBJ databases">
        <authorList>
            <person name="Seetharam A."/>
            <person name="Woodhouse M."/>
            <person name="Cannon E."/>
        </authorList>
    </citation>
    <scope>NUCLEOTIDE SEQUENCE [LARGE SCALE GENOMIC DNA]</scope>
    <source>
        <strain evidence="2">cv. B73</strain>
    </source>
</reference>
<keyword evidence="3" id="KW-1185">Reference proteome</keyword>
<dbReference type="InParanoid" id="A0A804QGU4"/>
<feature type="compositionally biased region" description="Low complexity" evidence="1">
    <location>
        <begin position="146"/>
        <end position="159"/>
    </location>
</feature>
<dbReference type="KEGG" id="zma:103633427"/>
<dbReference type="Proteomes" id="UP000007305">
    <property type="component" value="Chromosome 7"/>
</dbReference>
<dbReference type="Pfam" id="PF07816">
    <property type="entry name" value="DUF1645"/>
    <property type="match status" value="1"/>
</dbReference>
<sequence>MEVMVPVPVMAPSAPCSPRTATMAGGDHLPAYCYFFSSAPTSPSRASCNCNPASSPPGGDEASTFDFTLGFSGQLQEATPTLAAADELFEGGRIRPLNAPHPSILRVANDASSGSADGTRCSPRRAGGADRQAEAAPLERGRSGCRPSSAAAAAPSSSRSRSRRATRSLSPFRGGSGLDAAAADDVDDESPPPSPRASSMIRGCGSGSGSRKWRLKDLFLFRSASEGRATGKDPLLKYTALSSASFWHPHGQPQRLSSASMSMRKGRGSAASAGDTPYATINRAAAAEDVRRRTTTATTTPLPFHRNSLFGYLRSNPAIHSISRKLGGSGHSGSSSSSSRGGRQAAGRHDDPYARTARRTAPHQESRRR</sequence>
<dbReference type="Gramene" id="Zm00001eb327670_T001">
    <property type="protein sequence ID" value="Zm00001eb327670_P001"/>
    <property type="gene ID" value="Zm00001eb327670"/>
</dbReference>
<dbReference type="EnsemblPlants" id="Zm00001eb327670_T001">
    <property type="protein sequence ID" value="Zm00001eb327670_P001"/>
    <property type="gene ID" value="Zm00001eb327670"/>
</dbReference>
<evidence type="ECO:0000256" key="1">
    <source>
        <dbReference type="SAM" id="MobiDB-lite"/>
    </source>
</evidence>
<dbReference type="PANTHER" id="PTHR33095">
    <property type="entry name" value="OS07G0619500 PROTEIN"/>
    <property type="match status" value="1"/>
</dbReference>
<accession>A0A804QGU4</accession>
<feature type="compositionally biased region" description="Basic and acidic residues" evidence="1">
    <location>
        <begin position="127"/>
        <end position="142"/>
    </location>
</feature>
<proteinExistence type="evidence at protein level"/>
<gene>
    <name evidence="2" type="primary">LOC103633427</name>
</gene>
<keyword evidence="4" id="KW-1267">Proteomics identification</keyword>
<reference evidence="2" key="3">
    <citation type="submission" date="2021-05" db="UniProtKB">
        <authorList>
            <consortium name="EnsemblPlants"/>
        </authorList>
    </citation>
    <scope>IDENTIFICATION</scope>
    <source>
        <strain evidence="2">cv. B73</strain>
    </source>
</reference>
<dbReference type="InterPro" id="IPR012442">
    <property type="entry name" value="DUF1645_plant"/>
</dbReference>
<organism evidence="2 3">
    <name type="scientific">Zea mays</name>
    <name type="common">Maize</name>
    <dbReference type="NCBI Taxonomy" id="4577"/>
    <lineage>
        <taxon>Eukaryota</taxon>
        <taxon>Viridiplantae</taxon>
        <taxon>Streptophyta</taxon>
        <taxon>Embryophyta</taxon>
        <taxon>Tracheophyta</taxon>
        <taxon>Spermatophyta</taxon>
        <taxon>Magnoliopsida</taxon>
        <taxon>Liliopsida</taxon>
        <taxon>Poales</taxon>
        <taxon>Poaceae</taxon>
        <taxon>PACMAD clade</taxon>
        <taxon>Panicoideae</taxon>
        <taxon>Andropogonodae</taxon>
        <taxon>Andropogoneae</taxon>
        <taxon>Tripsacinae</taxon>
        <taxon>Zea</taxon>
    </lineage>
</organism>
<feature type="region of interest" description="Disordered" evidence="1">
    <location>
        <begin position="108"/>
        <end position="210"/>
    </location>
</feature>
<evidence type="ECO:0000313" key="2">
    <source>
        <dbReference type="EnsemblPlants" id="Zm00001eb327670_P001"/>
    </source>
</evidence>
<dbReference type="AlphaFoldDB" id="A0A804QGU4"/>
<dbReference type="GeneID" id="103633427"/>
<feature type="compositionally biased region" description="Low complexity" evidence="1">
    <location>
        <begin position="332"/>
        <end position="343"/>
    </location>
</feature>
<dbReference type="PANTHER" id="PTHR33095:SF81">
    <property type="entry name" value="OS07G0619500 PROTEIN"/>
    <property type="match status" value="1"/>
</dbReference>
<feature type="region of interest" description="Disordered" evidence="1">
    <location>
        <begin position="322"/>
        <end position="369"/>
    </location>
</feature>